<dbReference type="RefSeq" id="WP_150997482.1">
    <property type="nucleotide sequence ID" value="NZ_BPQY01000506.1"/>
</dbReference>
<dbReference type="OrthoDB" id="5958921at2"/>
<feature type="transmembrane region" description="Helical" evidence="1">
    <location>
        <begin position="72"/>
        <end position="92"/>
    </location>
</feature>
<evidence type="ECO:0000256" key="1">
    <source>
        <dbReference type="SAM" id="Phobius"/>
    </source>
</evidence>
<accession>A0A6L3T663</accession>
<keyword evidence="1" id="KW-0812">Transmembrane</keyword>
<proteinExistence type="predicted"/>
<organism evidence="2 3">
    <name type="scientific">Methylobacterium soli</name>
    <dbReference type="NCBI Taxonomy" id="553447"/>
    <lineage>
        <taxon>Bacteria</taxon>
        <taxon>Pseudomonadati</taxon>
        <taxon>Pseudomonadota</taxon>
        <taxon>Alphaproteobacteria</taxon>
        <taxon>Hyphomicrobiales</taxon>
        <taxon>Methylobacteriaceae</taxon>
        <taxon>Methylobacterium</taxon>
    </lineage>
</organism>
<name>A0A6L3T663_9HYPH</name>
<gene>
    <name evidence="2" type="ORF">F6X53_04045</name>
</gene>
<evidence type="ECO:0000313" key="2">
    <source>
        <dbReference type="EMBL" id="KAB1080871.1"/>
    </source>
</evidence>
<keyword evidence="1" id="KW-0472">Membrane</keyword>
<dbReference type="AlphaFoldDB" id="A0A6L3T663"/>
<feature type="transmembrane region" description="Helical" evidence="1">
    <location>
        <begin position="40"/>
        <end position="60"/>
    </location>
</feature>
<dbReference type="Proteomes" id="UP000474159">
    <property type="component" value="Unassembled WGS sequence"/>
</dbReference>
<reference evidence="2 3" key="1">
    <citation type="submission" date="2019-09" db="EMBL/GenBank/DDBJ databases">
        <title>YIM 48816 draft genome.</title>
        <authorList>
            <person name="Jiang L."/>
        </authorList>
    </citation>
    <scope>NUCLEOTIDE SEQUENCE [LARGE SCALE GENOMIC DNA]</scope>
    <source>
        <strain evidence="2 3">YIM 48816</strain>
    </source>
</reference>
<comment type="caution">
    <text evidence="2">The sequence shown here is derived from an EMBL/GenBank/DDBJ whole genome shotgun (WGS) entry which is preliminary data.</text>
</comment>
<dbReference type="EMBL" id="VZZK01000003">
    <property type="protein sequence ID" value="KAB1080871.1"/>
    <property type="molecule type" value="Genomic_DNA"/>
</dbReference>
<keyword evidence="3" id="KW-1185">Reference proteome</keyword>
<evidence type="ECO:0000313" key="3">
    <source>
        <dbReference type="Proteomes" id="UP000474159"/>
    </source>
</evidence>
<dbReference type="PROSITE" id="PS51257">
    <property type="entry name" value="PROKAR_LIPOPROTEIN"/>
    <property type="match status" value="1"/>
</dbReference>
<protein>
    <submittedName>
        <fullName evidence="2">Uncharacterized protein</fullName>
    </submittedName>
</protein>
<sequence length="93" mass="9727">MRRSGLVERSLLVPLLFSALSGCSDRGAPSFTLVGAFFPAWMLFALIGIAVAIGARAIFVASGLAVVLPNQLFVCAAIGVGFALLAWLLWFAA</sequence>
<keyword evidence="1" id="KW-1133">Transmembrane helix</keyword>